<name>A0A8S5LDP5_9CAUD</name>
<protein>
    <submittedName>
        <fullName evidence="1">Uncharacterized protein</fullName>
    </submittedName>
</protein>
<sequence length="102" mass="11688">MWFKKKRRRLPVGTPHRVEPTPSIIFSALLSGMHAFTNDKQLKQVVTALKHAYHELERHDKEAADFFVAELYRQQMARPFTRMQIGVASLVAVELGLATPTE</sequence>
<accession>A0A8S5LDP5</accession>
<dbReference type="EMBL" id="BK014691">
    <property type="protein sequence ID" value="DAD68071.1"/>
    <property type="molecule type" value="Genomic_DNA"/>
</dbReference>
<evidence type="ECO:0000313" key="1">
    <source>
        <dbReference type="EMBL" id="DAD68071.1"/>
    </source>
</evidence>
<organism evidence="1">
    <name type="scientific">Siphoviridae sp. ctRlz6</name>
    <dbReference type="NCBI Taxonomy" id="2823581"/>
    <lineage>
        <taxon>Viruses</taxon>
        <taxon>Duplodnaviria</taxon>
        <taxon>Heunggongvirae</taxon>
        <taxon>Uroviricota</taxon>
        <taxon>Caudoviricetes</taxon>
    </lineage>
</organism>
<reference evidence="1" key="1">
    <citation type="journal article" date="2021" name="Proc. Natl. Acad. Sci. U.S.A.">
        <title>A Catalog of Tens of Thousands of Viruses from Human Metagenomes Reveals Hidden Associations with Chronic Diseases.</title>
        <authorList>
            <person name="Tisza M.J."/>
            <person name="Buck C.B."/>
        </authorList>
    </citation>
    <scope>NUCLEOTIDE SEQUENCE</scope>
    <source>
        <strain evidence="1">CtRlz6</strain>
    </source>
</reference>
<proteinExistence type="predicted"/>